<dbReference type="OrthoDB" id="356681at2"/>
<protein>
    <submittedName>
        <fullName evidence="2">Phosphoesterase</fullName>
    </submittedName>
</protein>
<dbReference type="STRING" id="1120919.GCA_000429165_03190"/>
<evidence type="ECO:0000313" key="2">
    <source>
        <dbReference type="EMBL" id="GEN61235.1"/>
    </source>
</evidence>
<dbReference type="InterPro" id="IPR004843">
    <property type="entry name" value="Calcineurin-like_PHP"/>
</dbReference>
<dbReference type="Gene3D" id="3.60.21.10">
    <property type="match status" value="1"/>
</dbReference>
<dbReference type="Proteomes" id="UP000321635">
    <property type="component" value="Unassembled WGS sequence"/>
</dbReference>
<evidence type="ECO:0000313" key="3">
    <source>
        <dbReference type="Proteomes" id="UP000321635"/>
    </source>
</evidence>
<dbReference type="AlphaFoldDB" id="A0A511XED3"/>
<dbReference type="PANTHER" id="PTHR37844:SF2">
    <property type="entry name" value="SER_THR PROTEIN PHOSPHATASE SUPERFAMILY (AFU_ORTHOLOGUE AFUA_1G14840)"/>
    <property type="match status" value="1"/>
</dbReference>
<dbReference type="Pfam" id="PF00149">
    <property type="entry name" value="Metallophos"/>
    <property type="match status" value="1"/>
</dbReference>
<dbReference type="RefSeq" id="WP_026398712.1">
    <property type="nucleotide sequence ID" value="NZ_AUBI01000017.1"/>
</dbReference>
<evidence type="ECO:0000259" key="1">
    <source>
        <dbReference type="Pfam" id="PF00149"/>
    </source>
</evidence>
<reference evidence="2 3" key="1">
    <citation type="submission" date="2019-07" db="EMBL/GenBank/DDBJ databases">
        <title>Whole genome shotgun sequence of Acetobacter nitrogenifigens NBRC 105050.</title>
        <authorList>
            <person name="Hosoyama A."/>
            <person name="Uohara A."/>
            <person name="Ohji S."/>
            <person name="Ichikawa N."/>
        </authorList>
    </citation>
    <scope>NUCLEOTIDE SEQUENCE [LARGE SCALE GENOMIC DNA]</scope>
    <source>
        <strain evidence="2 3">NBRC 105050</strain>
    </source>
</reference>
<keyword evidence="3" id="KW-1185">Reference proteome</keyword>
<organism evidence="2 3">
    <name type="scientific">Acetobacter nitrogenifigens DSM 23921 = NBRC 105050</name>
    <dbReference type="NCBI Taxonomy" id="1120919"/>
    <lineage>
        <taxon>Bacteria</taxon>
        <taxon>Pseudomonadati</taxon>
        <taxon>Pseudomonadota</taxon>
        <taxon>Alphaproteobacteria</taxon>
        <taxon>Acetobacterales</taxon>
        <taxon>Acetobacteraceae</taxon>
        <taxon>Acetobacter</taxon>
    </lineage>
</organism>
<dbReference type="InterPro" id="IPR029052">
    <property type="entry name" value="Metallo-depent_PP-like"/>
</dbReference>
<proteinExistence type="predicted"/>
<dbReference type="PANTHER" id="PTHR37844">
    <property type="entry name" value="SER/THR PROTEIN PHOSPHATASE SUPERFAMILY (AFU_ORTHOLOGUE AFUA_1G14840)"/>
    <property type="match status" value="1"/>
</dbReference>
<comment type="caution">
    <text evidence="2">The sequence shown here is derived from an EMBL/GenBank/DDBJ whole genome shotgun (WGS) entry which is preliminary data.</text>
</comment>
<feature type="domain" description="Calcineurin-like phosphoesterase" evidence="1">
    <location>
        <begin position="3"/>
        <end position="217"/>
    </location>
</feature>
<name>A0A511XED3_9PROT</name>
<dbReference type="SUPFAM" id="SSF56300">
    <property type="entry name" value="Metallo-dependent phosphatases"/>
    <property type="match status" value="1"/>
</dbReference>
<gene>
    <name evidence="2" type="ORF">ANI02nite_31190</name>
</gene>
<accession>A0A511XED3</accession>
<sequence>MTRLWILSDLHLEYARSPDSYDPPRPAFDVLVAAGDILEGNPEGAIEIVARLADGRPAVFVLGNHEIWGGTLSQQQARAQEAARRFGVTLLDESARVLRGVRFVGCTLWADGRLSGLDVRPRLLTGEGFLRPDGRGGVRVGDELAQHERQVAQLDRLLGVEKARGTALVVVTHHAPLLDCVPLHLRGERNIGLYASDLSDIFWRRDIDLWVHGHIHAVGDMRHPGGARIVCNPAGPRFSTPGFRNDLIVTV</sequence>
<dbReference type="GO" id="GO:0016787">
    <property type="term" value="F:hydrolase activity"/>
    <property type="evidence" value="ECO:0007669"/>
    <property type="project" value="InterPro"/>
</dbReference>
<dbReference type="EMBL" id="BJYF01000030">
    <property type="protein sequence ID" value="GEN61235.1"/>
    <property type="molecule type" value="Genomic_DNA"/>
</dbReference>